<proteinExistence type="predicted"/>
<evidence type="ECO:0000313" key="1">
    <source>
        <dbReference type="EMBL" id="DAC79379.1"/>
    </source>
</evidence>
<organism evidence="1">
    <name type="scientific">Halobacterium salinarum (strain ATCC 700922 / JCM 11081 / NRC-1)</name>
    <name type="common">Halobacterium halobium</name>
    <dbReference type="NCBI Taxonomy" id="64091"/>
    <lineage>
        <taxon>Archaea</taxon>
        <taxon>Methanobacteriati</taxon>
        <taxon>Methanobacteriota</taxon>
        <taxon>Stenosarchaea group</taxon>
        <taxon>Halobacteria</taxon>
        <taxon>Halobacteriales</taxon>
        <taxon>Halobacteriaceae</taxon>
        <taxon>Halobacterium</taxon>
        <taxon>Halobacterium salinarum NRC-34001</taxon>
    </lineage>
</organism>
<gene>
    <name evidence="1" type="ORF">VNG_2565a</name>
</gene>
<dbReference type="EMBL" id="BK010829">
    <property type="protein sequence ID" value="DAC79379.1"/>
    <property type="molecule type" value="Genomic_DNA"/>
</dbReference>
<name>A0A510N9H7_HALSA</name>
<sequence length="103" mass="11400">MRRSHTHSADPGCAVGGRSERVLAFFHRVAKLYERTVHTQLMRMVGGLLYTRRQPAGFGSGMLAAAGTLDRCGLHALPLRHRVAESLRPPHRCAATPNWGWTV</sequence>
<dbReference type="AlphaFoldDB" id="A0A510N9H7"/>
<protein>
    <submittedName>
        <fullName evidence="1">Uncharacterized protein</fullName>
    </submittedName>
</protein>
<accession>A0A510N9H7</accession>
<reference evidence="1" key="1">
    <citation type="journal article" date="2008" name="Genomics">
        <title>Evolution in the laboratory: the genome of Halobacterium salinarum strain R1 compared to that of strain NRC-1.</title>
        <authorList>
            <person name="Pfeiffer F."/>
            <person name="Schuster S.C."/>
            <person name="Broicher A."/>
            <person name="Falb M."/>
            <person name="Palm P."/>
            <person name="Rodewald K."/>
            <person name="Ruepp A."/>
            <person name="Soppa J."/>
            <person name="Tittor J."/>
            <person name="Oesterhelt D."/>
        </authorList>
    </citation>
    <scope>NUCLEOTIDE SEQUENCE</scope>
    <source>
        <strain evidence="1">NRC-1</strain>
    </source>
</reference>
<reference evidence="1" key="2">
    <citation type="journal article" date="2015" name="Life">
        <title>A manual curation strategy to improve genome annotation: application to a set of haloarchael genomes.</title>
        <authorList>
            <person name="Pfeiffer F."/>
            <person name="Oesterhelt D."/>
        </authorList>
    </citation>
    <scope>NUCLEOTIDE SEQUENCE</scope>
    <source>
        <strain evidence="1">NRC-1</strain>
    </source>
</reference>
<reference evidence="1" key="3">
    <citation type="journal article" date="2019" name="Microbiol. Resour. Announc.">
        <title>The genome of the Halobacterium salinarum type strain is closely related to that of the laboratory strains NRC-1 and R1.</title>
        <authorList>
            <person name="Pfeiffer F."/>
            <person name="Marchfelder A."/>
            <person name="Habermann B.H."/>
            <person name="Dyall-Smith M."/>
        </authorList>
    </citation>
    <scope>NUCLEOTIDE SEQUENCE</scope>
    <source>
        <strain evidence="1">NRC-1</strain>
    </source>
</reference>